<dbReference type="Proteomes" id="UP000010472">
    <property type="component" value="Chromosome"/>
</dbReference>
<dbReference type="AlphaFoldDB" id="K9W024"/>
<dbReference type="GO" id="GO:0008803">
    <property type="term" value="F:bis(5'-nucleosyl)-tetraphosphatase (symmetrical) activity"/>
    <property type="evidence" value="ECO:0007669"/>
    <property type="project" value="TreeGrafter"/>
</dbReference>
<dbReference type="InterPro" id="IPR006186">
    <property type="entry name" value="Ser/Thr-sp_prot-phosphatase"/>
</dbReference>
<protein>
    <submittedName>
        <fullName evidence="2">Metallophosphoesterase</fullName>
    </submittedName>
</protein>
<dbReference type="InterPro" id="IPR050126">
    <property type="entry name" value="Ap4A_hydrolase"/>
</dbReference>
<dbReference type="PANTHER" id="PTHR42850">
    <property type="entry name" value="METALLOPHOSPHOESTERASE"/>
    <property type="match status" value="1"/>
</dbReference>
<dbReference type="Gene3D" id="3.60.21.10">
    <property type="match status" value="1"/>
</dbReference>
<dbReference type="eggNOG" id="COG0639">
    <property type="taxonomic scope" value="Bacteria"/>
</dbReference>
<name>K9W024_9CYAN</name>
<dbReference type="HOGENOM" id="CLU_023125_4_2_3"/>
<dbReference type="PANTHER" id="PTHR42850:SF4">
    <property type="entry name" value="ZINC-DEPENDENT ENDOPOLYPHOSPHATASE"/>
    <property type="match status" value="1"/>
</dbReference>
<dbReference type="RefSeq" id="WP_015203670.1">
    <property type="nucleotide sequence ID" value="NC_019753.1"/>
</dbReference>
<organism evidence="2 3">
    <name type="scientific">Crinalium epipsammum PCC 9333</name>
    <dbReference type="NCBI Taxonomy" id="1173022"/>
    <lineage>
        <taxon>Bacteria</taxon>
        <taxon>Bacillati</taxon>
        <taxon>Cyanobacteriota</taxon>
        <taxon>Cyanophyceae</taxon>
        <taxon>Gomontiellales</taxon>
        <taxon>Gomontiellaceae</taxon>
        <taxon>Crinalium</taxon>
    </lineage>
</organism>
<accession>K9W024</accession>
<dbReference type="GO" id="GO:0110154">
    <property type="term" value="P:RNA decapping"/>
    <property type="evidence" value="ECO:0007669"/>
    <property type="project" value="TreeGrafter"/>
</dbReference>
<dbReference type="PRINTS" id="PR00114">
    <property type="entry name" value="STPHPHTASE"/>
</dbReference>
<dbReference type="SUPFAM" id="SSF56300">
    <property type="entry name" value="Metallo-dependent phosphatases"/>
    <property type="match status" value="1"/>
</dbReference>
<evidence type="ECO:0000313" key="3">
    <source>
        <dbReference type="Proteomes" id="UP000010472"/>
    </source>
</evidence>
<proteinExistence type="predicted"/>
<dbReference type="CDD" id="cd00144">
    <property type="entry name" value="MPP_PPP_family"/>
    <property type="match status" value="1"/>
</dbReference>
<dbReference type="PATRIC" id="fig|1173022.3.peg.2928"/>
<dbReference type="InterPro" id="IPR029052">
    <property type="entry name" value="Metallo-depent_PP-like"/>
</dbReference>
<keyword evidence="3" id="KW-1185">Reference proteome</keyword>
<dbReference type="GO" id="GO:0005737">
    <property type="term" value="C:cytoplasm"/>
    <property type="evidence" value="ECO:0007669"/>
    <property type="project" value="TreeGrafter"/>
</dbReference>
<reference evidence="2 3" key="1">
    <citation type="submission" date="2012-06" db="EMBL/GenBank/DDBJ databases">
        <title>Finished chromosome of genome of Crinalium epipsammum PCC 9333.</title>
        <authorList>
            <consortium name="US DOE Joint Genome Institute"/>
            <person name="Gugger M."/>
            <person name="Coursin T."/>
            <person name="Rippka R."/>
            <person name="Tandeau De Marsac N."/>
            <person name="Huntemann M."/>
            <person name="Wei C.-L."/>
            <person name="Han J."/>
            <person name="Detter J.C."/>
            <person name="Han C."/>
            <person name="Tapia R."/>
            <person name="Davenport K."/>
            <person name="Daligault H."/>
            <person name="Erkkila T."/>
            <person name="Gu W."/>
            <person name="Munk A.C.C."/>
            <person name="Teshima H."/>
            <person name="Xu Y."/>
            <person name="Chain P."/>
            <person name="Chen A."/>
            <person name="Krypides N."/>
            <person name="Mavromatis K."/>
            <person name="Markowitz V."/>
            <person name="Szeto E."/>
            <person name="Ivanova N."/>
            <person name="Mikhailova N."/>
            <person name="Ovchinnikova G."/>
            <person name="Pagani I."/>
            <person name="Pati A."/>
            <person name="Goodwin L."/>
            <person name="Peters L."/>
            <person name="Pitluck S."/>
            <person name="Woyke T."/>
            <person name="Kerfeld C."/>
        </authorList>
    </citation>
    <scope>NUCLEOTIDE SEQUENCE [LARGE SCALE GENOMIC DNA]</scope>
    <source>
        <strain evidence="2 3">PCC 9333</strain>
    </source>
</reference>
<sequence length="255" mass="29012">MINRIFNRSKTPRRIVIGDVHGHYDGLMKLLEAVAPKPDDQVYFVGDLIDRGPHSAQVVEFVKKSPYHCLLGNHEQMLLAVFADGEINETALQGWLYSGGQATVNSYPNGNVDPKHIEWLRRLPTYLDLGDIWLVHAGVDPNQPIEKQSSEQFCWIREQFHSIRQPYFRNKLIITGHTITFTLPGVAPGQLAMGNGWLDIDTGAYHQKSGWLTALDVTNDMVYQVNVSKLRVRKRSLKESVTRIDPSKVRVSKRR</sequence>
<dbReference type="Pfam" id="PF00149">
    <property type="entry name" value="Metallophos"/>
    <property type="match status" value="1"/>
</dbReference>
<gene>
    <name evidence="2" type="ORF">Cri9333_2700</name>
</gene>
<dbReference type="KEGG" id="cep:Cri9333_2700"/>
<evidence type="ECO:0000259" key="1">
    <source>
        <dbReference type="Pfam" id="PF00149"/>
    </source>
</evidence>
<evidence type="ECO:0000313" key="2">
    <source>
        <dbReference type="EMBL" id="AFZ13556.1"/>
    </source>
</evidence>
<dbReference type="EMBL" id="CP003620">
    <property type="protein sequence ID" value="AFZ13556.1"/>
    <property type="molecule type" value="Genomic_DNA"/>
</dbReference>
<dbReference type="GO" id="GO:0016791">
    <property type="term" value="F:phosphatase activity"/>
    <property type="evidence" value="ECO:0007669"/>
    <property type="project" value="TreeGrafter"/>
</dbReference>
<dbReference type="InterPro" id="IPR004843">
    <property type="entry name" value="Calcineurin-like_PHP"/>
</dbReference>
<feature type="domain" description="Calcineurin-like phosphoesterase" evidence="1">
    <location>
        <begin position="15"/>
        <end position="178"/>
    </location>
</feature>
<dbReference type="STRING" id="1173022.Cri9333_2700"/>